<keyword evidence="9" id="KW-1185">Reference proteome</keyword>
<dbReference type="InterPro" id="IPR015414">
    <property type="entry name" value="TMEM64"/>
</dbReference>
<keyword evidence="2 6" id="KW-1003">Cell membrane</keyword>
<evidence type="ECO:0000256" key="3">
    <source>
        <dbReference type="ARBA" id="ARBA00022692"/>
    </source>
</evidence>
<keyword evidence="3 6" id="KW-0812">Transmembrane</keyword>
<evidence type="ECO:0000259" key="7">
    <source>
        <dbReference type="Pfam" id="PF09335"/>
    </source>
</evidence>
<dbReference type="Pfam" id="PF09335">
    <property type="entry name" value="VTT_dom"/>
    <property type="match status" value="1"/>
</dbReference>
<reference evidence="8 9" key="1">
    <citation type="submission" date="2020-08" db="EMBL/GenBank/DDBJ databases">
        <authorList>
            <person name="Liu C."/>
            <person name="Sun Q."/>
        </authorList>
    </citation>
    <scope>NUCLEOTIDE SEQUENCE [LARGE SCALE GENOMIC DNA]</scope>
    <source>
        <strain evidence="8 9">NSJ-62</strain>
    </source>
</reference>
<sequence length="222" mass="24088">MEKKEPLGKRLLRLAPMAVTIALVIWVLGTDRDLTVEALLDHTPENQLLAALLLLLLYAVKSLSVLLPLALFEVAATLVFPLPAALALNLLGVGVACSVPFFTARFSAGQSVERLMEKHPKLHALRDFRVGNDFIYAFLVRVVGLFSCDIVSMYMGASGLRYRPYVLGSVLGFAPQTICFTLMGDAIEEPGSPQFLIALGVMAATTAAAVAAYGLWRRRGRL</sequence>
<keyword evidence="4 6" id="KW-1133">Transmembrane helix</keyword>
<dbReference type="GO" id="GO:0005886">
    <property type="term" value="C:plasma membrane"/>
    <property type="evidence" value="ECO:0007669"/>
    <property type="project" value="UniProtKB-SubCell"/>
</dbReference>
<evidence type="ECO:0000313" key="8">
    <source>
        <dbReference type="EMBL" id="QNL44223.1"/>
    </source>
</evidence>
<dbReference type="EMBL" id="CP060490">
    <property type="protein sequence ID" value="QNL44223.1"/>
    <property type="molecule type" value="Genomic_DNA"/>
</dbReference>
<evidence type="ECO:0000256" key="6">
    <source>
        <dbReference type="RuleBase" id="RU366058"/>
    </source>
</evidence>
<proteinExistence type="inferred from homology"/>
<feature type="transmembrane region" description="Helical" evidence="6">
    <location>
        <begin position="134"/>
        <end position="157"/>
    </location>
</feature>
<evidence type="ECO:0000256" key="1">
    <source>
        <dbReference type="ARBA" id="ARBA00004651"/>
    </source>
</evidence>
<dbReference type="PANTHER" id="PTHR12677">
    <property type="entry name" value="GOLGI APPARATUS MEMBRANE PROTEIN TVP38-RELATED"/>
    <property type="match status" value="1"/>
</dbReference>
<dbReference type="InterPro" id="IPR032816">
    <property type="entry name" value="VTT_dom"/>
</dbReference>
<dbReference type="RefSeq" id="WP_187332824.1">
    <property type="nucleotide sequence ID" value="NZ_CP060490.1"/>
</dbReference>
<feature type="domain" description="VTT" evidence="7">
    <location>
        <begin position="70"/>
        <end position="185"/>
    </location>
</feature>
<evidence type="ECO:0000256" key="2">
    <source>
        <dbReference type="ARBA" id="ARBA00022475"/>
    </source>
</evidence>
<evidence type="ECO:0000313" key="9">
    <source>
        <dbReference type="Proteomes" id="UP000515960"/>
    </source>
</evidence>
<feature type="transmembrane region" description="Helical" evidence="6">
    <location>
        <begin position="195"/>
        <end position="216"/>
    </location>
</feature>
<dbReference type="KEGG" id="ohi:H8790_12400"/>
<organism evidence="8 9">
    <name type="scientific">Oscillibacter hominis</name>
    <dbReference type="NCBI Taxonomy" id="2763056"/>
    <lineage>
        <taxon>Bacteria</taxon>
        <taxon>Bacillati</taxon>
        <taxon>Bacillota</taxon>
        <taxon>Clostridia</taxon>
        <taxon>Eubacteriales</taxon>
        <taxon>Oscillospiraceae</taxon>
        <taxon>Oscillibacter</taxon>
    </lineage>
</organism>
<evidence type="ECO:0000256" key="5">
    <source>
        <dbReference type="ARBA" id="ARBA00023136"/>
    </source>
</evidence>
<feature type="transmembrane region" description="Helical" evidence="6">
    <location>
        <begin position="12"/>
        <end position="29"/>
    </location>
</feature>
<feature type="transmembrane region" description="Helical" evidence="6">
    <location>
        <begin position="164"/>
        <end position="183"/>
    </location>
</feature>
<comment type="similarity">
    <text evidence="6">Belongs to the TVP38/TMEM64 family.</text>
</comment>
<gene>
    <name evidence="8" type="ORF">H8790_12400</name>
</gene>
<feature type="transmembrane region" description="Helical" evidence="6">
    <location>
        <begin position="78"/>
        <end position="102"/>
    </location>
</feature>
<comment type="subcellular location">
    <subcellularLocation>
        <location evidence="1 6">Cell membrane</location>
        <topology evidence="1 6">Multi-pass membrane protein</topology>
    </subcellularLocation>
</comment>
<feature type="transmembrane region" description="Helical" evidence="6">
    <location>
        <begin position="49"/>
        <end position="71"/>
    </location>
</feature>
<accession>A0A7G9B3U2</accession>
<keyword evidence="5 6" id="KW-0472">Membrane</keyword>
<dbReference type="AlphaFoldDB" id="A0A7G9B3U2"/>
<dbReference type="PANTHER" id="PTHR12677:SF59">
    <property type="entry name" value="GOLGI APPARATUS MEMBRANE PROTEIN TVP38-RELATED"/>
    <property type="match status" value="1"/>
</dbReference>
<protein>
    <recommendedName>
        <fullName evidence="6">TVP38/TMEM64 family membrane protein</fullName>
    </recommendedName>
</protein>
<evidence type="ECO:0000256" key="4">
    <source>
        <dbReference type="ARBA" id="ARBA00022989"/>
    </source>
</evidence>
<name>A0A7G9B3U2_9FIRM</name>
<dbReference type="Proteomes" id="UP000515960">
    <property type="component" value="Chromosome"/>
</dbReference>